<organism evidence="3 4">
    <name type="scientific">Thermothielavioides terrestris</name>
    <dbReference type="NCBI Taxonomy" id="2587410"/>
    <lineage>
        <taxon>Eukaryota</taxon>
        <taxon>Fungi</taxon>
        <taxon>Dikarya</taxon>
        <taxon>Ascomycota</taxon>
        <taxon>Pezizomycotina</taxon>
        <taxon>Sordariomycetes</taxon>
        <taxon>Sordariomycetidae</taxon>
        <taxon>Sordariales</taxon>
        <taxon>Chaetomiaceae</taxon>
        <taxon>Thermothielavioides</taxon>
    </lineage>
</organism>
<keyword evidence="2" id="KW-0812">Transmembrane</keyword>
<feature type="compositionally biased region" description="Basic and acidic residues" evidence="1">
    <location>
        <begin position="651"/>
        <end position="661"/>
    </location>
</feature>
<proteinExistence type="predicted"/>
<feature type="transmembrane region" description="Helical" evidence="2">
    <location>
        <begin position="359"/>
        <end position="379"/>
    </location>
</feature>
<dbReference type="InterPro" id="IPR053018">
    <property type="entry name" value="Elsinochrome_Biosynth-Asso"/>
</dbReference>
<sequence>MGAYVSSAHCAARHGITPNCSVVLSPDNSTAVLLGGATFGNFQGDPDIAGIGVLGAFLSITITSLVLAVISTAWWTEKHVFGLKNWITEEEKARKNWKLSFSGILEALIVTCSDQQVFTGGAYAITLRYAKACSVSAYHYNVVTNMLLVSCATHLMALTISRNYWHHFSVAALRITVTTLLFIVTGVLLANAGSTSLGFPTKVPADTDQYSLMLLPAACFQTGDQASLSKEIEKSLKASSVDAFFSGQIPGFGNYLIMCLFYLIAMAVSLGRIIPGGLDHHGRRSRFIRWMRRVFPVLFRIKRFFYALFCLYLFAGVGISAWTVGIAADYIFHLRRWVNESGWMQPVNNQNPENDPTTFGQLVPVLLMSLTVFTFLQIISQRVYDHHKRHHHPKYTSLRRDSSPSPHAPDHSAMSVASPGRYDHPPADGAPHQVYDVSHPLDSSSSRVDEKDKRIPFVDVRIVAEPIDIELAMEQVGTGGGGESVPATHPVQHAASMPSLLSPTPTADPVPATTTTTSDISTSASGSSSGVPPETAPASAPGPGPANTNTNTNTNTNINPMDTSNPTMTTAPPTTTAPNNPSTGSTGSSPASPASPPPTATDPTPANRGSLFKRIARARDARRAAAAAAAEGAVAEEGTTVAAETKALVSGERETERERER</sequence>
<accession>A0A3S4D5Q1</accession>
<evidence type="ECO:0000256" key="1">
    <source>
        <dbReference type="SAM" id="MobiDB-lite"/>
    </source>
</evidence>
<evidence type="ECO:0000313" key="3">
    <source>
        <dbReference type="EMBL" id="SPQ23339.1"/>
    </source>
</evidence>
<name>A0A3S4D5Q1_9PEZI</name>
<feature type="transmembrane region" description="Helical" evidence="2">
    <location>
        <begin position="255"/>
        <end position="274"/>
    </location>
</feature>
<dbReference type="PANTHER" id="PTHR37577:SF1">
    <property type="entry name" value="INTEGRAL MEMBRANE PROTEIN"/>
    <property type="match status" value="1"/>
</dbReference>
<keyword evidence="2" id="KW-0472">Membrane</keyword>
<feature type="transmembrane region" description="Helical" evidence="2">
    <location>
        <begin position="304"/>
        <end position="328"/>
    </location>
</feature>
<evidence type="ECO:0000313" key="4">
    <source>
        <dbReference type="Proteomes" id="UP000289323"/>
    </source>
</evidence>
<feature type="compositionally biased region" description="Low complexity" evidence="1">
    <location>
        <begin position="502"/>
        <end position="592"/>
    </location>
</feature>
<reference evidence="3 4" key="1">
    <citation type="submission" date="2018-04" db="EMBL/GenBank/DDBJ databases">
        <authorList>
            <person name="Huttner S."/>
            <person name="Dainat J."/>
        </authorList>
    </citation>
    <scope>NUCLEOTIDE SEQUENCE [LARGE SCALE GENOMIC DNA]</scope>
</reference>
<dbReference type="Proteomes" id="UP000289323">
    <property type="component" value="Unassembled WGS sequence"/>
</dbReference>
<feature type="region of interest" description="Disordered" evidence="1">
    <location>
        <begin position="496"/>
        <end position="661"/>
    </location>
</feature>
<dbReference type="PANTHER" id="PTHR37577">
    <property type="entry name" value="INTEGRAL MEMBRANE PROTEIN"/>
    <property type="match status" value="1"/>
</dbReference>
<protein>
    <submittedName>
        <fullName evidence="3">8a176297-9c53-46cb-8a71-a93f7138ac22</fullName>
    </submittedName>
</protein>
<evidence type="ECO:0000256" key="2">
    <source>
        <dbReference type="SAM" id="Phobius"/>
    </source>
</evidence>
<gene>
    <name evidence="3" type="ORF">TT172_LOCUS5758</name>
</gene>
<dbReference type="AlphaFoldDB" id="A0A3S4D5Q1"/>
<feature type="region of interest" description="Disordered" evidence="1">
    <location>
        <begin position="390"/>
        <end position="450"/>
    </location>
</feature>
<feature type="transmembrane region" description="Helical" evidence="2">
    <location>
        <begin position="48"/>
        <end position="76"/>
    </location>
</feature>
<feature type="transmembrane region" description="Helical" evidence="2">
    <location>
        <begin position="172"/>
        <end position="192"/>
    </location>
</feature>
<dbReference type="EMBL" id="OUUZ01000010">
    <property type="protein sequence ID" value="SPQ23339.1"/>
    <property type="molecule type" value="Genomic_DNA"/>
</dbReference>
<feature type="compositionally biased region" description="Low complexity" evidence="1">
    <location>
        <begin position="624"/>
        <end position="644"/>
    </location>
</feature>
<keyword evidence="2" id="KW-1133">Transmembrane helix</keyword>